<dbReference type="EMBL" id="JAFJMO010000016">
    <property type="protein sequence ID" value="KAJ8254389.1"/>
    <property type="molecule type" value="Genomic_DNA"/>
</dbReference>
<accession>A0A9Q1D0B9</accession>
<sequence>MDKTGASQGDSSGQGLVPAELIHTDSGYFTAGLPAESQHVGLKEIDWQGGAGAEGGVEDQSLPAGADRPGSLEPGEGGGTGPEAGAGAGARGAQTGGDGPRRGSESDGHREPQRRTEEVCGAAAAEAGSATAENDGTQQSKPRRRNSNDNVRPNLTEQNPLHESLKEKKHGILEQENLN</sequence>
<dbReference type="OrthoDB" id="10615347at2759"/>
<feature type="compositionally biased region" description="Basic and acidic residues" evidence="1">
    <location>
        <begin position="99"/>
        <end position="118"/>
    </location>
</feature>
<evidence type="ECO:0000256" key="1">
    <source>
        <dbReference type="SAM" id="MobiDB-lite"/>
    </source>
</evidence>
<proteinExistence type="predicted"/>
<feature type="compositionally biased region" description="Low complexity" evidence="1">
    <location>
        <begin position="119"/>
        <end position="133"/>
    </location>
</feature>
<protein>
    <submittedName>
        <fullName evidence="2">Uncharacterized protein</fullName>
    </submittedName>
</protein>
<reference evidence="2" key="1">
    <citation type="journal article" date="2023" name="Science">
        <title>Genome structures resolve the early diversification of teleost fishes.</title>
        <authorList>
            <person name="Parey E."/>
            <person name="Louis A."/>
            <person name="Montfort J."/>
            <person name="Bouchez O."/>
            <person name="Roques C."/>
            <person name="Iampietro C."/>
            <person name="Lluch J."/>
            <person name="Castinel A."/>
            <person name="Donnadieu C."/>
            <person name="Desvignes T."/>
            <person name="Floi Bucao C."/>
            <person name="Jouanno E."/>
            <person name="Wen M."/>
            <person name="Mejri S."/>
            <person name="Dirks R."/>
            <person name="Jansen H."/>
            <person name="Henkel C."/>
            <person name="Chen W.J."/>
            <person name="Zahm M."/>
            <person name="Cabau C."/>
            <person name="Klopp C."/>
            <person name="Thompson A.W."/>
            <person name="Robinson-Rechavi M."/>
            <person name="Braasch I."/>
            <person name="Lecointre G."/>
            <person name="Bobe J."/>
            <person name="Postlethwait J.H."/>
            <person name="Berthelot C."/>
            <person name="Roest Crollius H."/>
            <person name="Guiguen Y."/>
        </authorList>
    </citation>
    <scope>NUCLEOTIDE SEQUENCE</scope>
    <source>
        <strain evidence="2">Concon-B</strain>
    </source>
</reference>
<feature type="compositionally biased region" description="Polar residues" evidence="1">
    <location>
        <begin position="148"/>
        <end position="161"/>
    </location>
</feature>
<name>A0A9Q1D0B9_CONCO</name>
<organism evidence="2 3">
    <name type="scientific">Conger conger</name>
    <name type="common">Conger eel</name>
    <name type="synonym">Muraena conger</name>
    <dbReference type="NCBI Taxonomy" id="82655"/>
    <lineage>
        <taxon>Eukaryota</taxon>
        <taxon>Metazoa</taxon>
        <taxon>Chordata</taxon>
        <taxon>Craniata</taxon>
        <taxon>Vertebrata</taxon>
        <taxon>Euteleostomi</taxon>
        <taxon>Actinopterygii</taxon>
        <taxon>Neopterygii</taxon>
        <taxon>Teleostei</taxon>
        <taxon>Anguilliformes</taxon>
        <taxon>Congridae</taxon>
        <taxon>Conger</taxon>
    </lineage>
</organism>
<comment type="caution">
    <text evidence="2">The sequence shown here is derived from an EMBL/GenBank/DDBJ whole genome shotgun (WGS) entry which is preliminary data.</text>
</comment>
<dbReference type="Proteomes" id="UP001152803">
    <property type="component" value="Unassembled WGS sequence"/>
</dbReference>
<evidence type="ECO:0000313" key="3">
    <source>
        <dbReference type="Proteomes" id="UP001152803"/>
    </source>
</evidence>
<gene>
    <name evidence="2" type="ORF">COCON_G00210010</name>
</gene>
<feature type="region of interest" description="Disordered" evidence="1">
    <location>
        <begin position="44"/>
        <end position="179"/>
    </location>
</feature>
<evidence type="ECO:0000313" key="2">
    <source>
        <dbReference type="EMBL" id="KAJ8254389.1"/>
    </source>
</evidence>
<keyword evidence="3" id="KW-1185">Reference proteome</keyword>
<feature type="compositionally biased region" description="Gly residues" evidence="1">
    <location>
        <begin position="75"/>
        <end position="98"/>
    </location>
</feature>
<feature type="compositionally biased region" description="Basic and acidic residues" evidence="1">
    <location>
        <begin position="163"/>
        <end position="173"/>
    </location>
</feature>
<dbReference type="AlphaFoldDB" id="A0A9Q1D0B9"/>